<protein>
    <submittedName>
        <fullName evidence="1">Uncharacterized protein</fullName>
    </submittedName>
</protein>
<keyword evidence="2" id="KW-1185">Reference proteome</keyword>
<accession>A0A286FC47</accession>
<evidence type="ECO:0000313" key="2">
    <source>
        <dbReference type="Proteomes" id="UP000219452"/>
    </source>
</evidence>
<evidence type="ECO:0000313" key="1">
    <source>
        <dbReference type="EMBL" id="SOD80818.1"/>
    </source>
</evidence>
<dbReference type="RefSeq" id="WP_097125199.1">
    <property type="nucleotide sequence ID" value="NZ_OCNH01000001.1"/>
</dbReference>
<gene>
    <name evidence="1" type="ORF">SAMN06269250_1577</name>
</gene>
<dbReference type="EMBL" id="OCNH01000001">
    <property type="protein sequence ID" value="SOD80818.1"/>
    <property type="molecule type" value="Genomic_DNA"/>
</dbReference>
<sequence>MKQLPIGSEIEYRFDPKVNGRRLYVVTPRSTYGTQWCLTTDGSYAQVCYPDSIFPKGKFRDIGYYYTGADMILPPDEVETLKRRRLQYGRTQNPILLIDLNGQPIGIDKPDHASMLIPDFAQFPKQGVDVPTAEYYAERERYWNDLHEKLIKATQ</sequence>
<proteinExistence type="predicted"/>
<dbReference type="Proteomes" id="UP000219452">
    <property type="component" value="Unassembled WGS sequence"/>
</dbReference>
<dbReference type="AlphaFoldDB" id="A0A286FC47"/>
<reference evidence="2" key="1">
    <citation type="submission" date="2017-09" db="EMBL/GenBank/DDBJ databases">
        <authorList>
            <person name="Varghese N."/>
            <person name="Submissions S."/>
        </authorList>
    </citation>
    <scope>NUCLEOTIDE SEQUENCE [LARGE SCALE GENOMIC DNA]</scope>
    <source>
        <strain evidence="2">DSM 29961</strain>
    </source>
</reference>
<organism evidence="1 2">
    <name type="scientific">Spirosoma fluviale</name>
    <dbReference type="NCBI Taxonomy" id="1597977"/>
    <lineage>
        <taxon>Bacteria</taxon>
        <taxon>Pseudomonadati</taxon>
        <taxon>Bacteroidota</taxon>
        <taxon>Cytophagia</taxon>
        <taxon>Cytophagales</taxon>
        <taxon>Cytophagaceae</taxon>
        <taxon>Spirosoma</taxon>
    </lineage>
</organism>
<name>A0A286FC47_9BACT</name>